<dbReference type="FunFam" id="3.30.70.270:FF:000001">
    <property type="entry name" value="Diguanylate cyclase domain protein"/>
    <property type="match status" value="1"/>
</dbReference>
<dbReference type="SUPFAM" id="SSF55073">
    <property type="entry name" value="Nucleotide cyclase"/>
    <property type="match status" value="1"/>
</dbReference>
<accession>A0A518K882</accession>
<evidence type="ECO:0000313" key="6">
    <source>
        <dbReference type="Proteomes" id="UP000316426"/>
    </source>
</evidence>
<dbReference type="Pfam" id="PF00990">
    <property type="entry name" value="GGDEF"/>
    <property type="match status" value="1"/>
</dbReference>
<sequence>MTTTVAATRDDLWRRFAELIQRHPKKSIAISLVLATIVAIFDYATGDEVPILFCYLPSVMLICWVSNLAMGATLAAVCCTGWLIDDLIGLEEGGVTAHECWTAASHAMCFAVVIVMLRRLKVGYANERRLARTDALTGLLNAKAFRERAEEEIARVNRYGHQVSAAFIDCDNFKTVNDTLGHQEGDRLLAAIAQEMKVAVRETDVPARMGGDEFAILLPETSQQDAHNVVNRLQAALNDRMQQEKWPVTFSIGVAIYTSPPASVDALLHSADKLMYEVKAGSKNDFVLRLVA</sequence>
<dbReference type="PROSITE" id="PS50887">
    <property type="entry name" value="GGDEF"/>
    <property type="match status" value="1"/>
</dbReference>
<dbReference type="NCBIfam" id="TIGR00254">
    <property type="entry name" value="GGDEF"/>
    <property type="match status" value="1"/>
</dbReference>
<dbReference type="InterPro" id="IPR000160">
    <property type="entry name" value="GGDEF_dom"/>
</dbReference>
<organism evidence="5 6">
    <name type="scientific">Botrimarina mediterranea</name>
    <dbReference type="NCBI Taxonomy" id="2528022"/>
    <lineage>
        <taxon>Bacteria</taxon>
        <taxon>Pseudomonadati</taxon>
        <taxon>Planctomycetota</taxon>
        <taxon>Planctomycetia</taxon>
        <taxon>Pirellulales</taxon>
        <taxon>Lacipirellulaceae</taxon>
        <taxon>Botrimarina</taxon>
    </lineage>
</organism>
<dbReference type="GO" id="GO:0052621">
    <property type="term" value="F:diguanylate cyclase activity"/>
    <property type="evidence" value="ECO:0007669"/>
    <property type="project" value="UniProtKB-EC"/>
</dbReference>
<dbReference type="AlphaFoldDB" id="A0A518K882"/>
<dbReference type="PANTHER" id="PTHR45138">
    <property type="entry name" value="REGULATORY COMPONENTS OF SENSORY TRANSDUCTION SYSTEM"/>
    <property type="match status" value="1"/>
</dbReference>
<keyword evidence="3" id="KW-0472">Membrane</keyword>
<dbReference type="InterPro" id="IPR029787">
    <property type="entry name" value="Nucleotide_cyclase"/>
</dbReference>
<dbReference type="PANTHER" id="PTHR45138:SF9">
    <property type="entry name" value="DIGUANYLATE CYCLASE DGCM-RELATED"/>
    <property type="match status" value="1"/>
</dbReference>
<evidence type="ECO:0000259" key="4">
    <source>
        <dbReference type="PROSITE" id="PS50887"/>
    </source>
</evidence>
<evidence type="ECO:0000256" key="3">
    <source>
        <dbReference type="SAM" id="Phobius"/>
    </source>
</evidence>
<dbReference type="KEGG" id="bmei:Spa11_22030"/>
<evidence type="ECO:0000256" key="2">
    <source>
        <dbReference type="ARBA" id="ARBA00034247"/>
    </source>
</evidence>
<name>A0A518K882_9BACT</name>
<comment type="catalytic activity">
    <reaction evidence="2">
        <text>2 GTP = 3',3'-c-di-GMP + 2 diphosphate</text>
        <dbReference type="Rhea" id="RHEA:24898"/>
        <dbReference type="ChEBI" id="CHEBI:33019"/>
        <dbReference type="ChEBI" id="CHEBI:37565"/>
        <dbReference type="ChEBI" id="CHEBI:58805"/>
        <dbReference type="EC" id="2.7.7.65"/>
    </reaction>
</comment>
<dbReference type="Proteomes" id="UP000316426">
    <property type="component" value="Chromosome"/>
</dbReference>
<dbReference type="CDD" id="cd01949">
    <property type="entry name" value="GGDEF"/>
    <property type="match status" value="1"/>
</dbReference>
<feature type="transmembrane region" description="Helical" evidence="3">
    <location>
        <begin position="103"/>
        <end position="120"/>
    </location>
</feature>
<dbReference type="RefSeq" id="WP_197529903.1">
    <property type="nucleotide sequence ID" value="NZ_CP036349.1"/>
</dbReference>
<keyword evidence="3" id="KW-1133">Transmembrane helix</keyword>
<dbReference type="InterPro" id="IPR050469">
    <property type="entry name" value="Diguanylate_Cyclase"/>
</dbReference>
<protein>
    <recommendedName>
        <fullName evidence="1">diguanylate cyclase</fullName>
        <ecNumber evidence="1">2.7.7.65</ecNumber>
    </recommendedName>
</protein>
<dbReference type="EMBL" id="CP036349">
    <property type="protein sequence ID" value="QDV74004.1"/>
    <property type="molecule type" value="Genomic_DNA"/>
</dbReference>
<keyword evidence="3" id="KW-0812">Transmembrane</keyword>
<reference evidence="5 6" key="1">
    <citation type="submission" date="2019-02" db="EMBL/GenBank/DDBJ databases">
        <title>Deep-cultivation of Planctomycetes and their phenomic and genomic characterization uncovers novel biology.</title>
        <authorList>
            <person name="Wiegand S."/>
            <person name="Jogler M."/>
            <person name="Boedeker C."/>
            <person name="Pinto D."/>
            <person name="Vollmers J."/>
            <person name="Rivas-Marin E."/>
            <person name="Kohn T."/>
            <person name="Peeters S.H."/>
            <person name="Heuer A."/>
            <person name="Rast P."/>
            <person name="Oberbeckmann S."/>
            <person name="Bunk B."/>
            <person name="Jeske O."/>
            <person name="Meyerdierks A."/>
            <person name="Storesund J.E."/>
            <person name="Kallscheuer N."/>
            <person name="Luecker S."/>
            <person name="Lage O.M."/>
            <person name="Pohl T."/>
            <person name="Merkel B.J."/>
            <person name="Hornburger P."/>
            <person name="Mueller R.-W."/>
            <person name="Bruemmer F."/>
            <person name="Labrenz M."/>
            <person name="Spormann A.M."/>
            <person name="Op den Camp H."/>
            <person name="Overmann J."/>
            <person name="Amann R."/>
            <person name="Jetten M.S.M."/>
            <person name="Mascher T."/>
            <person name="Medema M.H."/>
            <person name="Devos D.P."/>
            <person name="Kaster A.-K."/>
            <person name="Ovreas L."/>
            <person name="Rohde M."/>
            <person name="Galperin M.Y."/>
            <person name="Jogler C."/>
        </authorList>
    </citation>
    <scope>NUCLEOTIDE SEQUENCE [LARGE SCALE GENOMIC DNA]</scope>
    <source>
        <strain evidence="5 6">Spa11</strain>
    </source>
</reference>
<feature type="transmembrane region" description="Helical" evidence="3">
    <location>
        <begin position="28"/>
        <end position="45"/>
    </location>
</feature>
<dbReference type="Gene3D" id="3.30.70.270">
    <property type="match status" value="1"/>
</dbReference>
<evidence type="ECO:0000313" key="5">
    <source>
        <dbReference type="EMBL" id="QDV74004.1"/>
    </source>
</evidence>
<evidence type="ECO:0000256" key="1">
    <source>
        <dbReference type="ARBA" id="ARBA00012528"/>
    </source>
</evidence>
<dbReference type="EC" id="2.7.7.65" evidence="1"/>
<feature type="transmembrane region" description="Helical" evidence="3">
    <location>
        <begin position="52"/>
        <end position="83"/>
    </location>
</feature>
<dbReference type="SMART" id="SM00267">
    <property type="entry name" value="GGDEF"/>
    <property type="match status" value="1"/>
</dbReference>
<dbReference type="InterPro" id="IPR043128">
    <property type="entry name" value="Rev_trsase/Diguanyl_cyclase"/>
</dbReference>
<gene>
    <name evidence="5" type="primary">pleD_1</name>
    <name evidence="5" type="ORF">Spa11_22030</name>
</gene>
<feature type="domain" description="GGDEF" evidence="4">
    <location>
        <begin position="161"/>
        <end position="291"/>
    </location>
</feature>
<keyword evidence="6" id="KW-1185">Reference proteome</keyword>
<proteinExistence type="predicted"/>